<dbReference type="KEGG" id="pmrn:116948417"/>
<proteinExistence type="predicted"/>
<protein>
    <submittedName>
        <fullName evidence="3 4">Uncharacterized protein LOC116948417</fullName>
    </submittedName>
</protein>
<dbReference type="PANTHER" id="PTHR45445:SF2">
    <property type="entry name" value="METHYLTRANSFERASE TYPE 11 DOMAIN-CONTAINING PROTEIN"/>
    <property type="match status" value="1"/>
</dbReference>
<dbReference type="RefSeq" id="XP_032820959.1">
    <property type="nucleotide sequence ID" value="XM_032965068.1"/>
</dbReference>
<dbReference type="CDD" id="cd02440">
    <property type="entry name" value="AdoMet_MTases"/>
    <property type="match status" value="1"/>
</dbReference>
<accession>A0AAJ7TN62</accession>
<feature type="domain" description="Methyltransferase type 11" evidence="1">
    <location>
        <begin position="99"/>
        <end position="219"/>
    </location>
</feature>
<dbReference type="SUPFAM" id="SSF53335">
    <property type="entry name" value="S-adenosyl-L-methionine-dependent methyltransferases"/>
    <property type="match status" value="1"/>
</dbReference>
<dbReference type="InterPro" id="IPR027625">
    <property type="entry name" value="OvoA_Cterm"/>
</dbReference>
<dbReference type="RefSeq" id="XP_032820957.1">
    <property type="nucleotide sequence ID" value="XM_032965066.1"/>
</dbReference>
<gene>
    <name evidence="3 4 5" type="primary">LOC116948417</name>
</gene>
<dbReference type="GeneID" id="116948417"/>
<dbReference type="NCBIfam" id="TIGR04345">
    <property type="entry name" value="ovoA_Cterm"/>
    <property type="match status" value="1"/>
</dbReference>
<dbReference type="Proteomes" id="UP001318040">
    <property type="component" value="Chromosome 33"/>
</dbReference>
<dbReference type="InterPro" id="IPR013216">
    <property type="entry name" value="Methyltransf_11"/>
</dbReference>
<dbReference type="AlphaFoldDB" id="A0AAJ7TN62"/>
<name>A0AAJ7TN62_PETMA</name>
<dbReference type="Gene3D" id="3.40.50.150">
    <property type="entry name" value="Vaccinia Virus protein VP39"/>
    <property type="match status" value="1"/>
</dbReference>
<evidence type="ECO:0000313" key="3">
    <source>
        <dbReference type="RefSeq" id="XP_032820957.1"/>
    </source>
</evidence>
<dbReference type="InterPro" id="IPR029063">
    <property type="entry name" value="SAM-dependent_MTases_sf"/>
</dbReference>
<keyword evidence="2" id="KW-1185">Reference proteome</keyword>
<organism evidence="2 5">
    <name type="scientific">Petromyzon marinus</name>
    <name type="common">Sea lamprey</name>
    <dbReference type="NCBI Taxonomy" id="7757"/>
    <lineage>
        <taxon>Eukaryota</taxon>
        <taxon>Metazoa</taxon>
        <taxon>Chordata</taxon>
        <taxon>Craniata</taxon>
        <taxon>Vertebrata</taxon>
        <taxon>Cyclostomata</taxon>
        <taxon>Hyperoartia</taxon>
        <taxon>Petromyzontiformes</taxon>
        <taxon>Petromyzontidae</taxon>
        <taxon>Petromyzon</taxon>
    </lineage>
</organism>
<evidence type="ECO:0000313" key="5">
    <source>
        <dbReference type="RefSeq" id="XP_032820959.1"/>
    </source>
</evidence>
<dbReference type="Pfam" id="PF08241">
    <property type="entry name" value="Methyltransf_11"/>
    <property type="match status" value="1"/>
</dbReference>
<evidence type="ECO:0000313" key="4">
    <source>
        <dbReference type="RefSeq" id="XP_032820958.1"/>
    </source>
</evidence>
<reference evidence="3 4" key="1">
    <citation type="submission" date="2025-04" db="UniProtKB">
        <authorList>
            <consortium name="RefSeq"/>
        </authorList>
    </citation>
    <scope>IDENTIFICATION</scope>
    <source>
        <tissue evidence="3 4">Sperm</tissue>
    </source>
</reference>
<evidence type="ECO:0000313" key="2">
    <source>
        <dbReference type="Proteomes" id="UP001318040"/>
    </source>
</evidence>
<dbReference type="RefSeq" id="XP_032820958.1">
    <property type="nucleotide sequence ID" value="XM_032965067.1"/>
</dbReference>
<dbReference type="GO" id="GO:0008757">
    <property type="term" value="F:S-adenosylmethionine-dependent methyltransferase activity"/>
    <property type="evidence" value="ECO:0007669"/>
    <property type="project" value="InterPro"/>
</dbReference>
<sequence>MQSLWVADRRTAAAVLAGTVALACAGHRLVRLLRGRGPENVYESPRLLAEYLHFHYAQESEALPHKGGPRDALDFPARCAHLCIEQSLGPEAAIPSRALDVGCAVGRSTFELTRRFQSVLGVDLSQGFVRASEKLQDAGSMRYSATEEGDLCTDMVARVPPDIDRSRCSFMQADACALPRDLGTFGCVLAANLLCRLPDPMAFLNRVPGLVVPGGVLVITAPYTWLESFTPKSAWLGGYTDASGKPVRGAETLKRVLSPNFTLLWEGDLPFLLRETARKHQWTTAHATAWRRKG</sequence>
<evidence type="ECO:0000259" key="1">
    <source>
        <dbReference type="Pfam" id="PF08241"/>
    </source>
</evidence>
<dbReference type="PANTHER" id="PTHR45445">
    <property type="match status" value="1"/>
</dbReference>